<protein>
    <recommendedName>
        <fullName evidence="2">DUF7344 domain-containing protein</fullName>
    </recommendedName>
</protein>
<comment type="caution">
    <text evidence="3">The sequence shown here is derived from an EMBL/GenBank/DDBJ whole genome shotgun (WGS) entry which is preliminary data.</text>
</comment>
<reference evidence="3 4" key="1">
    <citation type="journal article" date="2014" name="PLoS Genet.">
        <title>Phylogenetically driven sequencing of extremely halophilic archaea reveals strategies for static and dynamic osmo-response.</title>
        <authorList>
            <person name="Becker E.A."/>
            <person name="Seitzer P.M."/>
            <person name="Tritt A."/>
            <person name="Larsen D."/>
            <person name="Krusor M."/>
            <person name="Yao A.I."/>
            <person name="Wu D."/>
            <person name="Madern D."/>
            <person name="Eisen J.A."/>
            <person name="Darling A.E."/>
            <person name="Facciotti M.T."/>
        </authorList>
    </citation>
    <scope>NUCLEOTIDE SEQUENCE [LARGE SCALE GENOMIC DNA]</scope>
    <source>
        <strain evidence="3 4">JCM 10990</strain>
    </source>
</reference>
<sequence length="150" mass="17407">MCKTGRESTQRAVEATPSLDHIFELLSNQRRRYALYTLYEQSDGVATVEELTDAIVAFDRRYGESEAECESESTAVRGNNSHHTEGQLTTDEQHHVVETELQHVHLPKLEEVGVIEHDRRSQTVRYWSQPSLEEWLEHAHHKERRAGTER</sequence>
<evidence type="ECO:0000256" key="1">
    <source>
        <dbReference type="SAM" id="MobiDB-lite"/>
    </source>
</evidence>
<dbReference type="OrthoDB" id="21363at2157"/>
<feature type="region of interest" description="Disordered" evidence="1">
    <location>
        <begin position="67"/>
        <end position="90"/>
    </location>
</feature>
<accession>M0AIX6</accession>
<keyword evidence="4" id="KW-1185">Reference proteome</keyword>
<dbReference type="AlphaFoldDB" id="M0AIX6"/>
<dbReference type="InterPro" id="IPR055768">
    <property type="entry name" value="DUF7344"/>
</dbReference>
<dbReference type="STRING" id="1227492.C482_12442"/>
<dbReference type="RefSeq" id="WP_006167920.1">
    <property type="nucleotide sequence ID" value="NZ_AOIN01000064.1"/>
</dbReference>
<dbReference type="Gene3D" id="1.10.10.10">
    <property type="entry name" value="Winged helix-like DNA-binding domain superfamily/Winged helix DNA-binding domain"/>
    <property type="match status" value="1"/>
</dbReference>
<name>M0AIX6_9EURY</name>
<evidence type="ECO:0000313" key="3">
    <source>
        <dbReference type="EMBL" id="ELY98326.1"/>
    </source>
</evidence>
<organism evidence="3 4">
    <name type="scientific">Natrialba chahannaoensis JCM 10990</name>
    <dbReference type="NCBI Taxonomy" id="1227492"/>
    <lineage>
        <taxon>Archaea</taxon>
        <taxon>Methanobacteriati</taxon>
        <taxon>Methanobacteriota</taxon>
        <taxon>Stenosarchaea group</taxon>
        <taxon>Halobacteria</taxon>
        <taxon>Halobacteriales</taxon>
        <taxon>Natrialbaceae</taxon>
        <taxon>Natrialba</taxon>
    </lineage>
</organism>
<dbReference type="Pfam" id="PF24035">
    <property type="entry name" value="DUF7344"/>
    <property type="match status" value="2"/>
</dbReference>
<feature type="domain" description="DUF7344" evidence="2">
    <location>
        <begin position="23"/>
        <end position="68"/>
    </location>
</feature>
<proteinExistence type="predicted"/>
<feature type="domain" description="DUF7344" evidence="2">
    <location>
        <begin position="84"/>
        <end position="125"/>
    </location>
</feature>
<evidence type="ECO:0000259" key="2">
    <source>
        <dbReference type="Pfam" id="PF24035"/>
    </source>
</evidence>
<dbReference type="Proteomes" id="UP000011693">
    <property type="component" value="Unassembled WGS sequence"/>
</dbReference>
<dbReference type="InterPro" id="IPR036388">
    <property type="entry name" value="WH-like_DNA-bd_sf"/>
</dbReference>
<evidence type="ECO:0000313" key="4">
    <source>
        <dbReference type="Proteomes" id="UP000011693"/>
    </source>
</evidence>
<dbReference type="PATRIC" id="fig|1227492.4.peg.2459"/>
<feature type="compositionally biased region" description="Polar residues" evidence="1">
    <location>
        <begin position="74"/>
        <end position="90"/>
    </location>
</feature>
<gene>
    <name evidence="3" type="ORF">C482_12442</name>
</gene>
<dbReference type="EMBL" id="AOIN01000064">
    <property type="protein sequence ID" value="ELY98326.1"/>
    <property type="molecule type" value="Genomic_DNA"/>
</dbReference>